<evidence type="ECO:0000313" key="1">
    <source>
        <dbReference type="EMBL" id="KAK3786989.1"/>
    </source>
</evidence>
<proteinExistence type="predicted"/>
<name>A0AAE1DXU9_9GAST</name>
<protein>
    <submittedName>
        <fullName evidence="1">Uncharacterized protein</fullName>
    </submittedName>
</protein>
<accession>A0AAE1DXU9</accession>
<dbReference type="AlphaFoldDB" id="A0AAE1DXU9"/>
<dbReference type="Proteomes" id="UP001283361">
    <property type="component" value="Unassembled WGS sequence"/>
</dbReference>
<dbReference type="EMBL" id="JAWDGP010001916">
    <property type="protein sequence ID" value="KAK3786989.1"/>
    <property type="molecule type" value="Genomic_DNA"/>
</dbReference>
<sequence length="84" mass="9036">MAMRVLLSVPPPGADSLQGPQIYYHKHGGVSGHRATVRVYNSDSLSSGFLNHSSMLSHRQLIYVVIVMIAGSAQQCRSAGQLVT</sequence>
<evidence type="ECO:0000313" key="2">
    <source>
        <dbReference type="Proteomes" id="UP001283361"/>
    </source>
</evidence>
<reference evidence="1" key="1">
    <citation type="journal article" date="2023" name="G3 (Bethesda)">
        <title>A reference genome for the long-term kleptoplast-retaining sea slug Elysia crispata morphotype clarki.</title>
        <authorList>
            <person name="Eastman K.E."/>
            <person name="Pendleton A.L."/>
            <person name="Shaikh M.A."/>
            <person name="Suttiyut T."/>
            <person name="Ogas R."/>
            <person name="Tomko P."/>
            <person name="Gavelis G."/>
            <person name="Widhalm J.R."/>
            <person name="Wisecaver J.H."/>
        </authorList>
    </citation>
    <scope>NUCLEOTIDE SEQUENCE</scope>
    <source>
        <strain evidence="1">ECLA1</strain>
    </source>
</reference>
<keyword evidence="2" id="KW-1185">Reference proteome</keyword>
<gene>
    <name evidence="1" type="ORF">RRG08_052622</name>
</gene>
<comment type="caution">
    <text evidence="1">The sequence shown here is derived from an EMBL/GenBank/DDBJ whole genome shotgun (WGS) entry which is preliminary data.</text>
</comment>
<organism evidence="1 2">
    <name type="scientific">Elysia crispata</name>
    <name type="common">lettuce slug</name>
    <dbReference type="NCBI Taxonomy" id="231223"/>
    <lineage>
        <taxon>Eukaryota</taxon>
        <taxon>Metazoa</taxon>
        <taxon>Spiralia</taxon>
        <taxon>Lophotrochozoa</taxon>
        <taxon>Mollusca</taxon>
        <taxon>Gastropoda</taxon>
        <taxon>Heterobranchia</taxon>
        <taxon>Euthyneura</taxon>
        <taxon>Panpulmonata</taxon>
        <taxon>Sacoglossa</taxon>
        <taxon>Placobranchoidea</taxon>
        <taxon>Plakobranchidae</taxon>
        <taxon>Elysia</taxon>
    </lineage>
</organism>